<protein>
    <submittedName>
        <fullName evidence="1">Uncharacterized protein</fullName>
    </submittedName>
</protein>
<evidence type="ECO:0000313" key="2">
    <source>
        <dbReference type="Proteomes" id="UP000054843"/>
    </source>
</evidence>
<dbReference type="Proteomes" id="UP000054843">
    <property type="component" value="Unassembled WGS sequence"/>
</dbReference>
<reference evidence="1 2" key="1">
    <citation type="submission" date="2015-01" db="EMBL/GenBank/DDBJ databases">
        <title>Evolution of Trichinella species and genotypes.</title>
        <authorList>
            <person name="Korhonen P.K."/>
            <person name="Edoardo P."/>
            <person name="Giuseppe L.R."/>
            <person name="Gasser R.B."/>
        </authorList>
    </citation>
    <scope>NUCLEOTIDE SEQUENCE [LARGE SCALE GENOMIC DNA]</scope>
    <source>
        <strain evidence="1">ISS1980</strain>
    </source>
</reference>
<dbReference type="EMBL" id="JYDO01000100">
    <property type="protein sequence ID" value="KRZ71208.1"/>
    <property type="molecule type" value="Genomic_DNA"/>
</dbReference>
<gene>
    <name evidence="1" type="ORF">T10_8978</name>
</gene>
<keyword evidence="2" id="KW-1185">Reference proteome</keyword>
<proteinExistence type="predicted"/>
<accession>A0A0V1MH22</accession>
<sequence>MIGGTREKIIVQIELLDKICATKWFQQPSENVVQNSLCILFYKQLFLESSGSCEFNGETKMVHPHVNVQDFTRVVGQSKWLLALIYMLCTFQNSSLSSVCQRYCSKDMISSFVDCIQLSNHAQRLSYVHKSSVYPRVQEPALNHSHRNLKSRMTSPTFSILGAKIALQFKGLIQLTIQLCEFEMKLLDTAVGSTSQS</sequence>
<name>A0A0V1MH22_9BILA</name>
<dbReference type="AlphaFoldDB" id="A0A0V1MH22"/>
<comment type="caution">
    <text evidence="1">The sequence shown here is derived from an EMBL/GenBank/DDBJ whole genome shotgun (WGS) entry which is preliminary data.</text>
</comment>
<evidence type="ECO:0000313" key="1">
    <source>
        <dbReference type="EMBL" id="KRZ71208.1"/>
    </source>
</evidence>
<organism evidence="1 2">
    <name type="scientific">Trichinella papuae</name>
    <dbReference type="NCBI Taxonomy" id="268474"/>
    <lineage>
        <taxon>Eukaryota</taxon>
        <taxon>Metazoa</taxon>
        <taxon>Ecdysozoa</taxon>
        <taxon>Nematoda</taxon>
        <taxon>Enoplea</taxon>
        <taxon>Dorylaimia</taxon>
        <taxon>Trichinellida</taxon>
        <taxon>Trichinellidae</taxon>
        <taxon>Trichinella</taxon>
    </lineage>
</organism>